<dbReference type="Pfam" id="PF14606">
    <property type="entry name" value="Lipase_GDSL_3"/>
    <property type="match status" value="1"/>
</dbReference>
<evidence type="ECO:0000259" key="2">
    <source>
        <dbReference type="Pfam" id="PF14607"/>
    </source>
</evidence>
<keyword evidence="4" id="KW-1185">Reference proteome</keyword>
<dbReference type="InterPro" id="IPR013830">
    <property type="entry name" value="SGNH_hydro"/>
</dbReference>
<evidence type="ECO:0008006" key="5">
    <source>
        <dbReference type="Google" id="ProtNLM"/>
    </source>
</evidence>
<evidence type="ECO:0000313" key="3">
    <source>
        <dbReference type="EMBL" id="KIL36534.1"/>
    </source>
</evidence>
<gene>
    <name evidence="3" type="ORF">SD71_07160</name>
</gene>
<feature type="domain" description="SGNH hydrolase-type esterase" evidence="1">
    <location>
        <begin position="172"/>
        <end position="350"/>
    </location>
</feature>
<sequence length="355" mass="40064">MGERREEEMTVEKSEVFWHSPMNEPFHIAGFPWLEKDGVYRRMPVKPKHPLPPAVDDLANCTAGGQIRFQTNSSRLSVKVRLTGTADMNHMPATGQCGFDCYIGASGEQKYYNTTKYDHTKKEYEFAMFEKMDAGVQNMTLYFPLYMGVEEVLIGLDPEAEIAAPPPYSSDKRIVIYGTSITQGGCAARPGMAYTNILSRKINLEFINLGFSGNGKGEAEVAHAISEIPNPQLFVLDYEANSVSPELLESTLPEFIRIYRGKHPKVPIVVLSQIRYARETFDHGLLELRQRRKSIQMNIVNKLRQQGDDKLYFCDGEQLLGDDYSECTVDGVHPTDLGFIRMAEHLAPVMMQYIG</sequence>
<dbReference type="Pfam" id="PF14607">
    <property type="entry name" value="GxDLY"/>
    <property type="match status" value="1"/>
</dbReference>
<organism evidence="3 4">
    <name type="scientific">Cohnella kolymensis</name>
    <dbReference type="NCBI Taxonomy" id="1590652"/>
    <lineage>
        <taxon>Bacteria</taxon>
        <taxon>Bacillati</taxon>
        <taxon>Bacillota</taxon>
        <taxon>Bacilli</taxon>
        <taxon>Bacillales</taxon>
        <taxon>Paenibacillaceae</taxon>
        <taxon>Cohnella</taxon>
    </lineage>
</organism>
<dbReference type="Gene3D" id="2.60.120.260">
    <property type="entry name" value="Galactose-binding domain-like"/>
    <property type="match status" value="1"/>
</dbReference>
<reference evidence="3 4" key="1">
    <citation type="submission" date="2014-12" db="EMBL/GenBank/DDBJ databases">
        <title>Draft genome sequence of Cohnella kolymensis strain B-2846.</title>
        <authorList>
            <person name="Karlyshev A.V."/>
            <person name="Kudryashova E.B."/>
        </authorList>
    </citation>
    <scope>NUCLEOTIDE SEQUENCE [LARGE SCALE GENOMIC DNA]</scope>
    <source>
        <strain evidence="3 4">VKM B-2846</strain>
    </source>
</reference>
<dbReference type="Gene3D" id="3.40.50.1110">
    <property type="entry name" value="SGNH hydrolase"/>
    <property type="match status" value="1"/>
</dbReference>
<dbReference type="InterPro" id="IPR032740">
    <property type="entry name" value="GxDLY"/>
</dbReference>
<feature type="domain" description="SGNH hydrolase-type esterase N-terminal" evidence="2">
    <location>
        <begin position="18"/>
        <end position="162"/>
    </location>
</feature>
<dbReference type="Proteomes" id="UP000054526">
    <property type="component" value="Unassembled WGS sequence"/>
</dbReference>
<comment type="caution">
    <text evidence="3">The sequence shown here is derived from an EMBL/GenBank/DDBJ whole genome shotgun (WGS) entry which is preliminary data.</text>
</comment>
<evidence type="ECO:0000259" key="1">
    <source>
        <dbReference type="Pfam" id="PF14606"/>
    </source>
</evidence>
<evidence type="ECO:0000313" key="4">
    <source>
        <dbReference type="Proteomes" id="UP000054526"/>
    </source>
</evidence>
<proteinExistence type="predicted"/>
<accession>A0ABR5A672</accession>
<dbReference type="EMBL" id="JXAL01000007">
    <property type="protein sequence ID" value="KIL36534.1"/>
    <property type="molecule type" value="Genomic_DNA"/>
</dbReference>
<protein>
    <recommendedName>
        <fullName evidence="5">SGNH hydrolase-type esterase domain-containing protein</fullName>
    </recommendedName>
</protein>
<dbReference type="InterPro" id="IPR036514">
    <property type="entry name" value="SGNH_hydro_sf"/>
</dbReference>
<name>A0ABR5A672_9BACL</name>
<dbReference type="SUPFAM" id="SSF52266">
    <property type="entry name" value="SGNH hydrolase"/>
    <property type="match status" value="1"/>
</dbReference>